<feature type="domain" description="Beta-lactamase-related" evidence="1">
    <location>
        <begin position="30"/>
        <end position="324"/>
    </location>
</feature>
<dbReference type="RefSeq" id="WP_386098629.1">
    <property type="nucleotide sequence ID" value="NZ_JBHUOZ010000003.1"/>
</dbReference>
<accession>A0ABW6A4Y2</accession>
<protein>
    <submittedName>
        <fullName evidence="2">Serine hydrolase domain-containing protein</fullName>
        <ecNumber evidence="2">3.-.-.-</ecNumber>
    </submittedName>
</protein>
<keyword evidence="3" id="KW-1185">Reference proteome</keyword>
<dbReference type="EMBL" id="JBHUOZ010000003">
    <property type="protein sequence ID" value="MFD2920385.1"/>
    <property type="molecule type" value="Genomic_DNA"/>
</dbReference>
<comment type="caution">
    <text evidence="2">The sequence shown here is derived from an EMBL/GenBank/DDBJ whole genome shotgun (WGS) entry which is preliminary data.</text>
</comment>
<dbReference type="InterPro" id="IPR050491">
    <property type="entry name" value="AmpC-like"/>
</dbReference>
<dbReference type="Gene3D" id="3.40.710.10">
    <property type="entry name" value="DD-peptidase/beta-lactamase superfamily"/>
    <property type="match status" value="1"/>
</dbReference>
<dbReference type="EC" id="3.-.-.-" evidence="2"/>
<dbReference type="GO" id="GO:0016787">
    <property type="term" value="F:hydrolase activity"/>
    <property type="evidence" value="ECO:0007669"/>
    <property type="project" value="UniProtKB-KW"/>
</dbReference>
<sequence length="439" mass="50049">MKRSVCIVLLWIVFSFTGKVFGQHKPDEYFEHLQHHRKFMGSAAISFNDSIIYTKSVGYADAGTKKPLSADTRFRIGSITKTFTAVLILQAIEEKKLALDDKLGYYYPSVKNAAAITIEQLLKHRSGIVNFTELDSTYKWEEGYHNREEFLAYISDRKSDFEPGTAYAYSNTNYVLLAFILEQVYQLPFDLILEKKICQPLGLKNTYYSFETDTARNEAISYNIQDRYIRNTRVNFSNHPGGGGMVSTAAEVNIFLSALFNGKLISPQSLETMLPVNRGAYGMGIQKLDFSSPNGYEHSGRIENYISEYWYFPKEKLGIVTLANAININISEINLVLLQYTYGTKPELPDFNRIPGFTDTAFSKLKGTYFDRSGKVSVTISSDSRQLILQKSTTRQDWIPFEHKGAANFEYDNISLRFFPERKEVVIAQNGITEVYSKE</sequence>
<evidence type="ECO:0000259" key="1">
    <source>
        <dbReference type="Pfam" id="PF00144"/>
    </source>
</evidence>
<gene>
    <name evidence="2" type="ORF">ACFS6H_11725</name>
</gene>
<reference evidence="3" key="1">
    <citation type="journal article" date="2019" name="Int. J. Syst. Evol. Microbiol.">
        <title>The Global Catalogue of Microorganisms (GCM) 10K type strain sequencing project: providing services to taxonomists for standard genome sequencing and annotation.</title>
        <authorList>
            <consortium name="The Broad Institute Genomics Platform"/>
            <consortium name="The Broad Institute Genome Sequencing Center for Infectious Disease"/>
            <person name="Wu L."/>
            <person name="Ma J."/>
        </authorList>
    </citation>
    <scope>NUCLEOTIDE SEQUENCE [LARGE SCALE GENOMIC DNA]</scope>
    <source>
        <strain evidence="3">KCTC 23299</strain>
    </source>
</reference>
<evidence type="ECO:0000313" key="2">
    <source>
        <dbReference type="EMBL" id="MFD2920385.1"/>
    </source>
</evidence>
<proteinExistence type="predicted"/>
<dbReference type="PANTHER" id="PTHR46825:SF9">
    <property type="entry name" value="BETA-LACTAMASE-RELATED DOMAIN-CONTAINING PROTEIN"/>
    <property type="match status" value="1"/>
</dbReference>
<dbReference type="InterPro" id="IPR001466">
    <property type="entry name" value="Beta-lactam-related"/>
</dbReference>
<keyword evidence="2" id="KW-0378">Hydrolase</keyword>
<evidence type="ECO:0000313" key="3">
    <source>
        <dbReference type="Proteomes" id="UP001597511"/>
    </source>
</evidence>
<dbReference type="Pfam" id="PF00144">
    <property type="entry name" value="Beta-lactamase"/>
    <property type="match status" value="1"/>
</dbReference>
<dbReference type="Proteomes" id="UP001597511">
    <property type="component" value="Unassembled WGS sequence"/>
</dbReference>
<name>A0ABW6A4Y2_9BACT</name>
<organism evidence="2 3">
    <name type="scientific">Terrimonas rubra</name>
    <dbReference type="NCBI Taxonomy" id="1035890"/>
    <lineage>
        <taxon>Bacteria</taxon>
        <taxon>Pseudomonadati</taxon>
        <taxon>Bacteroidota</taxon>
        <taxon>Chitinophagia</taxon>
        <taxon>Chitinophagales</taxon>
        <taxon>Chitinophagaceae</taxon>
        <taxon>Terrimonas</taxon>
    </lineage>
</organism>
<dbReference type="InterPro" id="IPR012338">
    <property type="entry name" value="Beta-lactam/transpept-like"/>
</dbReference>
<dbReference type="PANTHER" id="PTHR46825">
    <property type="entry name" value="D-ALANYL-D-ALANINE-CARBOXYPEPTIDASE/ENDOPEPTIDASE AMPH"/>
    <property type="match status" value="1"/>
</dbReference>
<dbReference type="SUPFAM" id="SSF56601">
    <property type="entry name" value="beta-lactamase/transpeptidase-like"/>
    <property type="match status" value="1"/>
</dbReference>